<name>A0A377FVZ9_9BACL</name>
<reference evidence="3 4" key="1">
    <citation type="submission" date="2018-06" db="EMBL/GenBank/DDBJ databases">
        <authorList>
            <consortium name="Pathogen Informatics"/>
            <person name="Doyle S."/>
        </authorList>
    </citation>
    <scope>NUCLEOTIDE SEQUENCE [LARGE SCALE GENOMIC DNA]</scope>
    <source>
        <strain evidence="3 4">NCTC13163</strain>
    </source>
</reference>
<comment type="similarity">
    <text evidence="1">Belongs to the UPF0312 family.</text>
</comment>
<feature type="domain" description="Lipid/polyisoprenoid-binding YceI-like" evidence="2">
    <location>
        <begin position="4"/>
        <end position="173"/>
    </location>
</feature>
<dbReference type="InterPro" id="IPR007372">
    <property type="entry name" value="Lipid/polyisoprenoid-bd_YceI"/>
</dbReference>
<gene>
    <name evidence="3" type="ORF">NCTC13163_02376</name>
</gene>
<dbReference type="EMBL" id="UGGP01000001">
    <property type="protein sequence ID" value="STO08981.1"/>
    <property type="molecule type" value="Genomic_DNA"/>
</dbReference>
<dbReference type="Pfam" id="PF04264">
    <property type="entry name" value="YceI"/>
    <property type="match status" value="1"/>
</dbReference>
<dbReference type="PANTHER" id="PTHR34406">
    <property type="entry name" value="PROTEIN YCEI"/>
    <property type="match status" value="1"/>
</dbReference>
<accession>A0A377FVZ9</accession>
<dbReference type="AlphaFoldDB" id="A0A377FVZ9"/>
<dbReference type="Gene3D" id="2.40.128.110">
    <property type="entry name" value="Lipid/polyisoprenoid-binding, YceI-like"/>
    <property type="match status" value="1"/>
</dbReference>
<dbReference type="RefSeq" id="WP_024372399.1">
    <property type="nucleotide sequence ID" value="NZ_UGGP01000001.1"/>
</dbReference>
<protein>
    <submittedName>
        <fullName evidence="3">Uncharacterized conserved protein</fullName>
    </submittedName>
</protein>
<dbReference type="SMART" id="SM00867">
    <property type="entry name" value="YceI"/>
    <property type="match status" value="1"/>
</dbReference>
<dbReference type="OrthoDB" id="9811006at2"/>
<dbReference type="PANTHER" id="PTHR34406:SF1">
    <property type="entry name" value="PROTEIN YCEI"/>
    <property type="match status" value="1"/>
</dbReference>
<dbReference type="SUPFAM" id="SSF101874">
    <property type="entry name" value="YceI-like"/>
    <property type="match status" value="1"/>
</dbReference>
<evidence type="ECO:0000313" key="3">
    <source>
        <dbReference type="EMBL" id="STO08981.1"/>
    </source>
</evidence>
<dbReference type="InterPro" id="IPR036761">
    <property type="entry name" value="TTHA0802/YceI-like_sf"/>
</dbReference>
<organism evidence="3 4">
    <name type="scientific">Exiguobacterium aurantiacum</name>
    <dbReference type="NCBI Taxonomy" id="33987"/>
    <lineage>
        <taxon>Bacteria</taxon>
        <taxon>Bacillati</taxon>
        <taxon>Bacillota</taxon>
        <taxon>Bacilli</taxon>
        <taxon>Bacillales</taxon>
        <taxon>Bacillales Family XII. Incertae Sedis</taxon>
        <taxon>Exiguobacterium</taxon>
    </lineage>
</organism>
<evidence type="ECO:0000256" key="1">
    <source>
        <dbReference type="ARBA" id="ARBA00008812"/>
    </source>
</evidence>
<sequence>MAKTYQVDPAHSTINFTVKHMMISKVKGEFKDFHVEANGQPDDLANASVKVTIKAASIDTNNGDRDNHLRSGDFFDVEQHEDIVFESTSFRSKGGGEFELTGNLTIRGTTREETFEVEYEGSAKDPWGNMKHAFTGDGSINREDYGLTWNQALEAGGVLVDKKVKFDFELQFTESEA</sequence>
<evidence type="ECO:0000313" key="4">
    <source>
        <dbReference type="Proteomes" id="UP000254060"/>
    </source>
</evidence>
<dbReference type="Proteomes" id="UP000254060">
    <property type="component" value="Unassembled WGS sequence"/>
</dbReference>
<proteinExistence type="inferred from homology"/>
<evidence type="ECO:0000259" key="2">
    <source>
        <dbReference type="SMART" id="SM00867"/>
    </source>
</evidence>